<dbReference type="GO" id="GO:0016836">
    <property type="term" value="F:hydro-lyase activity"/>
    <property type="evidence" value="ECO:0007669"/>
    <property type="project" value="UniProtKB-ARBA"/>
</dbReference>
<keyword evidence="5" id="KW-1185">Reference proteome</keyword>
<dbReference type="PROSITE" id="PS00166">
    <property type="entry name" value="ENOYL_COA_HYDRATASE"/>
    <property type="match status" value="1"/>
</dbReference>
<dbReference type="Gene3D" id="3.90.226.10">
    <property type="entry name" value="2-enoyl-CoA Hydratase, Chain A, domain 1"/>
    <property type="match status" value="1"/>
</dbReference>
<keyword evidence="2" id="KW-0456">Lyase</keyword>
<dbReference type="Pfam" id="PF00378">
    <property type="entry name" value="ECH_1"/>
    <property type="match status" value="1"/>
</dbReference>
<dbReference type="Gene3D" id="1.10.12.10">
    <property type="entry name" value="Lyase 2-enoyl-coa Hydratase, Chain A, domain 2"/>
    <property type="match status" value="1"/>
</dbReference>
<sequence>MTDDNILVAVEGPLTIITINRERVRNALNQATIAEIQTALRAFEADLSQRVAIITGAGDRAFAAGADITEIRVLPGADAARRFSEAAHDLGLFMHQMAKPIIAAINGYALGGGLELAMSCDVRIAAETAMFGQPEINLGIIPGWGGTQRLPRLIGPSAARLLCMTGDMITAAEALRLGLVERVVPAASLMDEARTLAMKIASKAPLAIAAIKQAVNRGLDMPLAEGCMYEAALFGAIAATDDAKEGTSAFLEKRQPTWKGQ</sequence>
<dbReference type="EMBL" id="CP000804">
    <property type="protein sequence ID" value="ABU59217.1"/>
    <property type="molecule type" value="Genomic_DNA"/>
</dbReference>
<dbReference type="InterPro" id="IPR029045">
    <property type="entry name" value="ClpP/crotonase-like_dom_sf"/>
</dbReference>
<dbReference type="GO" id="GO:0016853">
    <property type="term" value="F:isomerase activity"/>
    <property type="evidence" value="ECO:0007669"/>
    <property type="project" value="UniProtKB-KW"/>
</dbReference>
<gene>
    <name evidence="4" type="ordered locus">Rcas_3163</name>
</gene>
<dbReference type="CDD" id="cd06558">
    <property type="entry name" value="crotonase-like"/>
    <property type="match status" value="1"/>
</dbReference>
<dbReference type="GO" id="GO:0006635">
    <property type="term" value="P:fatty acid beta-oxidation"/>
    <property type="evidence" value="ECO:0007669"/>
    <property type="project" value="TreeGrafter"/>
</dbReference>
<comment type="similarity">
    <text evidence="1 3">Belongs to the enoyl-CoA hydratase/isomerase family.</text>
</comment>
<accession>A7NNS3</accession>
<dbReference type="InterPro" id="IPR018376">
    <property type="entry name" value="Enoyl-CoA_hyd/isom_CS"/>
</dbReference>
<dbReference type="PANTHER" id="PTHR11941:SF54">
    <property type="entry name" value="ENOYL-COA HYDRATASE, MITOCHONDRIAL"/>
    <property type="match status" value="1"/>
</dbReference>
<dbReference type="HOGENOM" id="CLU_009834_7_6_0"/>
<evidence type="ECO:0000313" key="4">
    <source>
        <dbReference type="EMBL" id="ABU59217.1"/>
    </source>
</evidence>
<dbReference type="eggNOG" id="COG1024">
    <property type="taxonomic scope" value="Bacteria"/>
</dbReference>
<dbReference type="InterPro" id="IPR001753">
    <property type="entry name" value="Enoyl-CoA_hydra/iso"/>
</dbReference>
<proteinExistence type="inferred from homology"/>
<reference evidence="4 5" key="1">
    <citation type="submission" date="2007-08" db="EMBL/GenBank/DDBJ databases">
        <title>Complete sequence of Roseiflexus castenholzii DSM 13941.</title>
        <authorList>
            <consortium name="US DOE Joint Genome Institute"/>
            <person name="Copeland A."/>
            <person name="Lucas S."/>
            <person name="Lapidus A."/>
            <person name="Barry K."/>
            <person name="Glavina del Rio T."/>
            <person name="Dalin E."/>
            <person name="Tice H."/>
            <person name="Pitluck S."/>
            <person name="Thompson L.S."/>
            <person name="Brettin T."/>
            <person name="Bruce D."/>
            <person name="Detter J.C."/>
            <person name="Han C."/>
            <person name="Tapia R."/>
            <person name="Schmutz J."/>
            <person name="Larimer F."/>
            <person name="Land M."/>
            <person name="Hauser L."/>
            <person name="Kyrpides N."/>
            <person name="Mikhailova N."/>
            <person name="Bryant D.A."/>
            <person name="Hanada S."/>
            <person name="Tsukatani Y."/>
            <person name="Richardson P."/>
        </authorList>
    </citation>
    <scope>NUCLEOTIDE SEQUENCE [LARGE SCALE GENOMIC DNA]</scope>
    <source>
        <strain evidence="5">DSM 13941 / HLO8</strain>
    </source>
</reference>
<dbReference type="KEGG" id="rca:Rcas_3163"/>
<dbReference type="FunFam" id="3.90.226.10:FF:000009">
    <property type="entry name" value="Carnitinyl-CoA dehydratase"/>
    <property type="match status" value="1"/>
</dbReference>
<dbReference type="SUPFAM" id="SSF52096">
    <property type="entry name" value="ClpP/crotonase"/>
    <property type="match status" value="1"/>
</dbReference>
<keyword evidence="4" id="KW-0413">Isomerase</keyword>
<dbReference type="FunFam" id="1.10.12.10:FF:000001">
    <property type="entry name" value="Probable enoyl-CoA hydratase, mitochondrial"/>
    <property type="match status" value="1"/>
</dbReference>
<dbReference type="PANTHER" id="PTHR11941">
    <property type="entry name" value="ENOYL-COA HYDRATASE-RELATED"/>
    <property type="match status" value="1"/>
</dbReference>
<dbReference type="STRING" id="383372.Rcas_3163"/>
<organism evidence="4 5">
    <name type="scientific">Roseiflexus castenholzii (strain DSM 13941 / HLO8)</name>
    <dbReference type="NCBI Taxonomy" id="383372"/>
    <lineage>
        <taxon>Bacteria</taxon>
        <taxon>Bacillati</taxon>
        <taxon>Chloroflexota</taxon>
        <taxon>Chloroflexia</taxon>
        <taxon>Chloroflexales</taxon>
        <taxon>Roseiflexineae</taxon>
        <taxon>Roseiflexaceae</taxon>
        <taxon>Roseiflexus</taxon>
    </lineage>
</organism>
<evidence type="ECO:0000256" key="3">
    <source>
        <dbReference type="RuleBase" id="RU003707"/>
    </source>
</evidence>
<dbReference type="InterPro" id="IPR014748">
    <property type="entry name" value="Enoyl-CoA_hydra_C"/>
</dbReference>
<evidence type="ECO:0000256" key="1">
    <source>
        <dbReference type="ARBA" id="ARBA00005254"/>
    </source>
</evidence>
<dbReference type="OrthoDB" id="9777977at2"/>
<dbReference type="AlphaFoldDB" id="A7NNS3"/>
<dbReference type="Proteomes" id="UP000000263">
    <property type="component" value="Chromosome"/>
</dbReference>
<evidence type="ECO:0000313" key="5">
    <source>
        <dbReference type="Proteomes" id="UP000000263"/>
    </source>
</evidence>
<protein>
    <submittedName>
        <fullName evidence="4">Enoyl-CoA hydratase/isomerase</fullName>
    </submittedName>
</protein>
<dbReference type="RefSeq" id="WP_012121641.1">
    <property type="nucleotide sequence ID" value="NC_009767.1"/>
</dbReference>
<evidence type="ECO:0000256" key="2">
    <source>
        <dbReference type="ARBA" id="ARBA00023239"/>
    </source>
</evidence>
<name>A7NNS3_ROSCS</name>